<dbReference type="Proteomes" id="UP001059380">
    <property type="component" value="Chromosome"/>
</dbReference>
<evidence type="ECO:0000313" key="2">
    <source>
        <dbReference type="Proteomes" id="UP001059380"/>
    </source>
</evidence>
<dbReference type="RefSeq" id="WP_260793409.1">
    <property type="nucleotide sequence ID" value="NZ_CP093313.1"/>
</dbReference>
<reference evidence="1" key="1">
    <citation type="submission" date="2021-04" db="EMBL/GenBank/DDBJ databases">
        <title>Phylogenetic analysis of Acidobacteriaceae.</title>
        <authorList>
            <person name="Qiu L."/>
            <person name="Zhang Q."/>
        </authorList>
    </citation>
    <scope>NUCLEOTIDE SEQUENCE</scope>
    <source>
        <strain evidence="1">DSM 25168</strain>
    </source>
</reference>
<organism evidence="1 2">
    <name type="scientific">Occallatibacter riparius</name>
    <dbReference type="NCBI Taxonomy" id="1002689"/>
    <lineage>
        <taxon>Bacteria</taxon>
        <taxon>Pseudomonadati</taxon>
        <taxon>Acidobacteriota</taxon>
        <taxon>Terriglobia</taxon>
        <taxon>Terriglobales</taxon>
        <taxon>Acidobacteriaceae</taxon>
        <taxon>Occallatibacter</taxon>
    </lineage>
</organism>
<evidence type="ECO:0000313" key="1">
    <source>
        <dbReference type="EMBL" id="UWZ83909.1"/>
    </source>
</evidence>
<dbReference type="KEGG" id="orp:MOP44_25545"/>
<gene>
    <name evidence="1" type="ORF">MOP44_25545</name>
</gene>
<keyword evidence="2" id="KW-1185">Reference proteome</keyword>
<name>A0A9J7BS89_9BACT</name>
<proteinExistence type="predicted"/>
<sequence length="349" mass="37450">MFFRSVFRFGMGQLVLPVCLVTLGISTPMARAASCLTQATMTAQERTALASAARGMLVQVQNGDVNGLKANTLPAVAADFGGIAQSVQELSPNIKAATVTVEAVYDLDASTDAAGQQSIQFFCGAAPVVVLNFAGLPPGKYALALTHTTGVEKPQQVSLILAQNGGQWQLAGFFAKPMITAGHDGLWYWVSARKYKQMNGKWAAWMYYRTAWNLLEPLDNLQSPNLQKLQQETEEVKPADFPVDKPVTVNSTSGAFQVTAVDTTTAFGGLDLEVHYTPDAGQAASLRNPPMARKQVMDVMTALLATHPELKEAFHGIWVHADQGTNSLFALELPMDQITAAPAVRPTAP</sequence>
<dbReference type="AlphaFoldDB" id="A0A9J7BS89"/>
<accession>A0A9J7BS89</accession>
<dbReference type="EMBL" id="CP093313">
    <property type="protein sequence ID" value="UWZ83909.1"/>
    <property type="molecule type" value="Genomic_DNA"/>
</dbReference>
<protein>
    <submittedName>
        <fullName evidence="1">Uncharacterized protein</fullName>
    </submittedName>
</protein>